<feature type="transmembrane region" description="Helical" evidence="2">
    <location>
        <begin position="257"/>
        <end position="277"/>
    </location>
</feature>
<keyword evidence="2" id="KW-0812">Transmembrane</keyword>
<dbReference type="GO" id="GO:0051999">
    <property type="term" value="P:mannosyl-inositol phosphorylceramide biosynthetic process"/>
    <property type="evidence" value="ECO:0007669"/>
    <property type="project" value="TreeGrafter"/>
</dbReference>
<reference evidence="3" key="1">
    <citation type="journal article" date="2017" name="Science">
        <title>Giant viruses with an expanded complement of translation system components.</title>
        <authorList>
            <person name="Schulz F."/>
            <person name="Yutin N."/>
            <person name="Ivanova N.N."/>
            <person name="Ortega D.R."/>
            <person name="Lee T.K."/>
            <person name="Vierheilig J."/>
            <person name="Daims H."/>
            <person name="Horn M."/>
            <person name="Wagner M."/>
            <person name="Jensen G.J."/>
            <person name="Kyrpides N.C."/>
            <person name="Koonin E.V."/>
            <person name="Woyke T."/>
        </authorList>
    </citation>
    <scope>NUCLEOTIDE SEQUENCE</scope>
    <source>
        <strain evidence="3">CTV1</strain>
    </source>
</reference>
<dbReference type="Gene3D" id="3.90.550.20">
    <property type="match status" value="1"/>
</dbReference>
<proteinExistence type="predicted"/>
<accession>A0A1V0SBR5</accession>
<dbReference type="InterPro" id="IPR029044">
    <property type="entry name" value="Nucleotide-diphossugar_trans"/>
</dbReference>
<keyword evidence="1 3" id="KW-0808">Transferase</keyword>
<sequence length="282" mass="33095">MTQIPKIIHQIWLQGENNIPKDYPNYSESWKKLNPNFEYILWDQSNIENLIKKYFPDFLSKFNNYPKLVQKVDAAKYIILYVYGGVYVDMDLECLKNIDDLLNYQKIMLLKCDLNILTKLYFYHTSGTILQNCFAASVPKHNFWIHCVQLMMNQDIKQSYFELLEKYIFRTTGPKLITDAYYTYPSNNEIMLIDTSLFEPLSSCEYDLYNCSRDDCRGKLVNSYAFHHFGAKHSTHGWLSNSGKLVLPLFCTNQNKIIYASCFITVLLVVCCLLLLYRGKSI</sequence>
<evidence type="ECO:0000256" key="2">
    <source>
        <dbReference type="SAM" id="Phobius"/>
    </source>
</evidence>
<dbReference type="PANTHER" id="PTHR32385">
    <property type="entry name" value="MANNOSYL PHOSPHORYLINOSITOL CERAMIDE SYNTHASE"/>
    <property type="match status" value="1"/>
</dbReference>
<organism evidence="3">
    <name type="scientific">Catovirus CTV1</name>
    <dbReference type="NCBI Taxonomy" id="1977631"/>
    <lineage>
        <taxon>Viruses</taxon>
        <taxon>Varidnaviria</taxon>
        <taxon>Bamfordvirae</taxon>
        <taxon>Nucleocytoviricota</taxon>
        <taxon>Megaviricetes</taxon>
        <taxon>Imitervirales</taxon>
        <taxon>Mimiviridae</taxon>
        <taxon>Klosneuvirinae</taxon>
        <taxon>Catovirus</taxon>
    </lineage>
</organism>
<dbReference type="PANTHER" id="PTHR32385:SF15">
    <property type="entry name" value="INOSITOL PHOSPHOCERAMIDE MANNOSYLTRANSFERASE 1"/>
    <property type="match status" value="1"/>
</dbReference>
<dbReference type="InterPro" id="IPR007577">
    <property type="entry name" value="GlycoTrfase_DXD_sugar-bd_CS"/>
</dbReference>
<dbReference type="InterPro" id="IPR051706">
    <property type="entry name" value="Glycosyltransferase_domain"/>
</dbReference>
<dbReference type="GO" id="GO:0000030">
    <property type="term" value="F:mannosyltransferase activity"/>
    <property type="evidence" value="ECO:0007669"/>
    <property type="project" value="TreeGrafter"/>
</dbReference>
<evidence type="ECO:0000256" key="1">
    <source>
        <dbReference type="ARBA" id="ARBA00022679"/>
    </source>
</evidence>
<dbReference type="SUPFAM" id="SSF53448">
    <property type="entry name" value="Nucleotide-diphospho-sugar transferases"/>
    <property type="match status" value="1"/>
</dbReference>
<protein>
    <submittedName>
        <fullName evidence="3">Glycosyltransferase</fullName>
    </submittedName>
</protein>
<dbReference type="GO" id="GO:0016020">
    <property type="term" value="C:membrane"/>
    <property type="evidence" value="ECO:0007669"/>
    <property type="project" value="GOC"/>
</dbReference>
<evidence type="ECO:0000313" key="3">
    <source>
        <dbReference type="EMBL" id="ARF09146.1"/>
    </source>
</evidence>
<dbReference type="EMBL" id="KY684084">
    <property type="protein sequence ID" value="ARF09146.1"/>
    <property type="molecule type" value="Genomic_DNA"/>
</dbReference>
<gene>
    <name evidence="3" type="ORF">Catovirus_2_95</name>
</gene>
<keyword evidence="2" id="KW-0472">Membrane</keyword>
<name>A0A1V0SBR5_9VIRU</name>
<keyword evidence="2" id="KW-1133">Transmembrane helix</keyword>
<dbReference type="Pfam" id="PF04488">
    <property type="entry name" value="Gly_transf_sug"/>
    <property type="match status" value="1"/>
</dbReference>